<evidence type="ECO:0000256" key="2">
    <source>
        <dbReference type="SAM" id="SignalP"/>
    </source>
</evidence>
<dbReference type="AlphaFoldDB" id="A0A9P5YDC4"/>
<comment type="caution">
    <text evidence="3">The sequence shown here is derived from an EMBL/GenBank/DDBJ whole genome shotgun (WGS) entry which is preliminary data.</text>
</comment>
<dbReference type="OrthoDB" id="2734890at2759"/>
<evidence type="ECO:0000313" key="4">
    <source>
        <dbReference type="Proteomes" id="UP000807353"/>
    </source>
</evidence>
<protein>
    <submittedName>
        <fullName evidence="3">Uncharacterized protein</fullName>
    </submittedName>
</protein>
<feature type="region of interest" description="Disordered" evidence="1">
    <location>
        <begin position="440"/>
        <end position="476"/>
    </location>
</feature>
<keyword evidence="2" id="KW-0732">Signal</keyword>
<gene>
    <name evidence="3" type="ORF">BDZ94DRAFT_1214436</name>
</gene>
<feature type="compositionally biased region" description="Low complexity" evidence="1">
    <location>
        <begin position="452"/>
        <end position="466"/>
    </location>
</feature>
<accession>A0A9P5YDC4</accession>
<feature type="region of interest" description="Disordered" evidence="1">
    <location>
        <begin position="195"/>
        <end position="370"/>
    </location>
</feature>
<feature type="chain" id="PRO_5040427241" evidence="2">
    <location>
        <begin position="22"/>
        <end position="629"/>
    </location>
</feature>
<feature type="signal peptide" evidence="2">
    <location>
        <begin position="1"/>
        <end position="21"/>
    </location>
</feature>
<evidence type="ECO:0000313" key="3">
    <source>
        <dbReference type="EMBL" id="KAF9465605.1"/>
    </source>
</evidence>
<evidence type="ECO:0000256" key="1">
    <source>
        <dbReference type="SAM" id="MobiDB-lite"/>
    </source>
</evidence>
<name>A0A9P5YDC4_9AGAR</name>
<proteinExistence type="predicted"/>
<keyword evidence="4" id="KW-1185">Reference proteome</keyword>
<dbReference type="EMBL" id="MU150246">
    <property type="protein sequence ID" value="KAF9465605.1"/>
    <property type="molecule type" value="Genomic_DNA"/>
</dbReference>
<feature type="region of interest" description="Disordered" evidence="1">
    <location>
        <begin position="399"/>
        <end position="420"/>
    </location>
</feature>
<organism evidence="3 4">
    <name type="scientific">Collybia nuda</name>
    <dbReference type="NCBI Taxonomy" id="64659"/>
    <lineage>
        <taxon>Eukaryota</taxon>
        <taxon>Fungi</taxon>
        <taxon>Dikarya</taxon>
        <taxon>Basidiomycota</taxon>
        <taxon>Agaricomycotina</taxon>
        <taxon>Agaricomycetes</taxon>
        <taxon>Agaricomycetidae</taxon>
        <taxon>Agaricales</taxon>
        <taxon>Tricholomatineae</taxon>
        <taxon>Clitocybaceae</taxon>
        <taxon>Collybia</taxon>
    </lineage>
</organism>
<dbReference type="Proteomes" id="UP000807353">
    <property type="component" value="Unassembled WGS sequence"/>
</dbReference>
<feature type="compositionally biased region" description="Low complexity" evidence="1">
    <location>
        <begin position="306"/>
        <end position="370"/>
    </location>
</feature>
<sequence>MFSSLSLLVTTSLYLLAVVDAAPSAPSKRQSDNGACQQLTTNCVNAVDKSLNNVFAIESCVLAASCFNGQRPVDNFLAFVSAAKNGNSVPPPQSVNLPRVTSTVMNAISTNAKFISRQNYIDAFYGQLSATNGPWPSNADVVINYFERVAVWTAFCAGDIPFRNFQDYFQYSASVSSPGCTPVTSAPVTISRSTASPIPTVSASTGQPITTRPTSVGHSTVTISASTIVPSGPATSSSQVPSGPATSSTQIPSGPVTSSTQAPSGPVTSSTQVPSGPVTSSTQAPSGPVTSSTQVPSGPVTSSTQAPSGPVTVTSSTPSTSGSATTSTISFPGSATSGTPSTSGSATTSTISLPGSVTSSSISSSGSVTSSIVTIPGGTSSSISSSGSVTSSIITIPGGTSSSISSSGSVTSLTPSSSGSVTSSIATSFTLSPVPSSSATSFTLSPVPPSTSIPVSSSPVPSTTVSVPPPTATPPTLSSDATCQQMFFTCTAQVNTAVTNLWSIKACVLGAACVDGAHPVGTFASAVHSWKMGGSPPTAPVNQPRVSTALFQASSTDGGKTWSQQNFIDAYYSQLSSTNGPFPPNANKVIEYYKRIAAWTGFCGKAVPYMNFADYFQWSATVDGPATTC</sequence>
<reference evidence="3" key="1">
    <citation type="submission" date="2020-11" db="EMBL/GenBank/DDBJ databases">
        <authorList>
            <consortium name="DOE Joint Genome Institute"/>
            <person name="Ahrendt S."/>
            <person name="Riley R."/>
            <person name="Andreopoulos W."/>
            <person name="Labutti K."/>
            <person name="Pangilinan J."/>
            <person name="Ruiz-Duenas F.J."/>
            <person name="Barrasa J.M."/>
            <person name="Sanchez-Garcia M."/>
            <person name="Camarero S."/>
            <person name="Miyauchi S."/>
            <person name="Serrano A."/>
            <person name="Linde D."/>
            <person name="Babiker R."/>
            <person name="Drula E."/>
            <person name="Ayuso-Fernandez I."/>
            <person name="Pacheco R."/>
            <person name="Padilla G."/>
            <person name="Ferreira P."/>
            <person name="Barriuso J."/>
            <person name="Kellner H."/>
            <person name="Castanera R."/>
            <person name="Alfaro M."/>
            <person name="Ramirez L."/>
            <person name="Pisabarro A.G."/>
            <person name="Kuo A."/>
            <person name="Tritt A."/>
            <person name="Lipzen A."/>
            <person name="He G."/>
            <person name="Yan M."/>
            <person name="Ng V."/>
            <person name="Cullen D."/>
            <person name="Martin F."/>
            <person name="Rosso M.-N."/>
            <person name="Henrissat B."/>
            <person name="Hibbett D."/>
            <person name="Martinez A.T."/>
            <person name="Grigoriev I.V."/>
        </authorList>
    </citation>
    <scope>NUCLEOTIDE SEQUENCE</scope>
    <source>
        <strain evidence="3">CBS 247.69</strain>
    </source>
</reference>
<feature type="compositionally biased region" description="Polar residues" evidence="1">
    <location>
        <begin position="195"/>
        <end position="305"/>
    </location>
</feature>